<feature type="binding site" evidence="3">
    <location>
        <position position="387"/>
    </location>
    <ligand>
        <name>Mn(2+)</name>
        <dbReference type="ChEBI" id="CHEBI:29035"/>
        <label>2</label>
    </ligand>
</feature>
<evidence type="ECO:0000256" key="3">
    <source>
        <dbReference type="PIRSR" id="PIRSR005962-1"/>
    </source>
</evidence>
<keyword evidence="7" id="KW-1185">Reference proteome</keyword>
<dbReference type="InterPro" id="IPR017439">
    <property type="entry name" value="Amidohydrolase"/>
</dbReference>
<dbReference type="PANTHER" id="PTHR11014">
    <property type="entry name" value="PEPTIDASE M20 FAMILY MEMBER"/>
    <property type="match status" value="1"/>
</dbReference>
<dbReference type="GO" id="GO:0009850">
    <property type="term" value="P:auxin metabolic process"/>
    <property type="evidence" value="ECO:0007669"/>
    <property type="project" value="TreeGrafter"/>
</dbReference>
<dbReference type="NCBIfam" id="TIGR01891">
    <property type="entry name" value="amidohydrolases"/>
    <property type="match status" value="1"/>
</dbReference>
<sequence>MAIHRVFNAIILSVLLIRCLCTPFEASSILKDAEAIQDWIVEARRDLHKIPELGFEELKTSQYVRDKLDTLGIPYKYPVVKTGVVGSIGKGEPVIALRADMDGLPIEEPEGLPYRSTHAGRMHACGHDAHTAMLLGAARLLKEREEKLSGTVLLIFQESEESFAGAKAVVDSGMLKGVTGVHGLHVWPSLQTGVLASRAGTVMAAANIFEATVRGKGGHGGMPHLARDPVIAAAAIVQALPPLVAHETDPADSAVLGVTRLSTGDGAANVIPETVEIKGGLRGLSEQHFHHLTKRATEVITHAAEMHGCTVEVRWRDPPYLPTINSLEMSNVVKETAKSVLGEDRFQSIGAPTMAGEDFSYMANAVPGVYSFLGISNETAGSVHGLHTPNFQMDESVLPMGAALHAAFALHFVKGRTGVQMEMVETTLKDYRKEEL</sequence>
<dbReference type="InterPro" id="IPR011650">
    <property type="entry name" value="Peptidase_M20_dimer"/>
</dbReference>
<dbReference type="GO" id="GO:0005783">
    <property type="term" value="C:endoplasmic reticulum"/>
    <property type="evidence" value="ECO:0007669"/>
    <property type="project" value="TreeGrafter"/>
</dbReference>
<dbReference type="Pfam" id="PF01546">
    <property type="entry name" value="Peptidase_M20"/>
    <property type="match status" value="1"/>
</dbReference>
<dbReference type="Gene3D" id="3.30.70.360">
    <property type="match status" value="1"/>
</dbReference>
<dbReference type="SUPFAM" id="SSF55031">
    <property type="entry name" value="Bacterial exopeptidase dimerisation domain"/>
    <property type="match status" value="1"/>
</dbReference>
<dbReference type="GO" id="GO:0010179">
    <property type="term" value="F:IAA-Ala conjugate hydrolase activity"/>
    <property type="evidence" value="ECO:0007669"/>
    <property type="project" value="TreeGrafter"/>
</dbReference>
<feature type="binding site" evidence="3">
    <location>
        <position position="127"/>
    </location>
    <ligand>
        <name>Mn(2+)</name>
        <dbReference type="ChEBI" id="CHEBI:29035"/>
        <label>2</label>
    </ligand>
</feature>
<dbReference type="Pfam" id="PF07687">
    <property type="entry name" value="M20_dimer"/>
    <property type="match status" value="1"/>
</dbReference>
<name>A0AAV1I6W5_9CHLO</name>
<keyword evidence="4" id="KW-0732">Signal</keyword>
<feature type="chain" id="PRO_5043729426" description="Peptidase M20 dimerisation domain-containing protein" evidence="4">
    <location>
        <begin position="27"/>
        <end position="436"/>
    </location>
</feature>
<gene>
    <name evidence="6" type="ORF">CVIRNUC_005677</name>
</gene>
<proteinExistence type="inferred from homology"/>
<feature type="binding site" evidence="3">
    <location>
        <position position="185"/>
    </location>
    <ligand>
        <name>Mn(2+)</name>
        <dbReference type="ChEBI" id="CHEBI:29035"/>
        <label>2</label>
    </ligand>
</feature>
<feature type="domain" description="Peptidase M20 dimerisation" evidence="5">
    <location>
        <begin position="210"/>
        <end position="304"/>
    </location>
</feature>
<keyword evidence="3" id="KW-0464">Manganese</keyword>
<feature type="signal peptide" evidence="4">
    <location>
        <begin position="1"/>
        <end position="26"/>
    </location>
</feature>
<dbReference type="SUPFAM" id="SSF53187">
    <property type="entry name" value="Zn-dependent exopeptidases"/>
    <property type="match status" value="1"/>
</dbReference>
<dbReference type="EMBL" id="CAUYUE010000007">
    <property type="protein sequence ID" value="CAK0782417.1"/>
    <property type="molecule type" value="Genomic_DNA"/>
</dbReference>
<keyword evidence="2" id="KW-0378">Hydrolase</keyword>
<evidence type="ECO:0000313" key="6">
    <source>
        <dbReference type="EMBL" id="CAK0782417.1"/>
    </source>
</evidence>
<evidence type="ECO:0000256" key="1">
    <source>
        <dbReference type="ARBA" id="ARBA00006153"/>
    </source>
</evidence>
<reference evidence="6 7" key="1">
    <citation type="submission" date="2023-10" db="EMBL/GenBank/DDBJ databases">
        <authorList>
            <person name="Maclean D."/>
            <person name="Macfadyen A."/>
        </authorList>
    </citation>
    <scope>NUCLEOTIDE SEQUENCE [LARGE SCALE GENOMIC DNA]</scope>
</reference>
<dbReference type="PANTHER" id="PTHR11014:SF63">
    <property type="entry name" value="METALLOPEPTIDASE, PUTATIVE (AFU_ORTHOLOGUE AFUA_6G09600)-RELATED"/>
    <property type="match status" value="1"/>
</dbReference>
<dbReference type="InterPro" id="IPR002933">
    <property type="entry name" value="Peptidase_M20"/>
</dbReference>
<accession>A0AAV1I6W5</accession>
<dbReference type="PIRSF" id="PIRSF005962">
    <property type="entry name" value="Pept_M20D_amidohydro"/>
    <property type="match status" value="1"/>
</dbReference>
<organism evidence="6 7">
    <name type="scientific">Coccomyxa viridis</name>
    <dbReference type="NCBI Taxonomy" id="1274662"/>
    <lineage>
        <taxon>Eukaryota</taxon>
        <taxon>Viridiplantae</taxon>
        <taxon>Chlorophyta</taxon>
        <taxon>core chlorophytes</taxon>
        <taxon>Trebouxiophyceae</taxon>
        <taxon>Trebouxiophyceae incertae sedis</taxon>
        <taxon>Coccomyxaceae</taxon>
        <taxon>Coccomyxa</taxon>
    </lineage>
</organism>
<evidence type="ECO:0000256" key="4">
    <source>
        <dbReference type="SAM" id="SignalP"/>
    </source>
</evidence>
<evidence type="ECO:0000313" key="7">
    <source>
        <dbReference type="Proteomes" id="UP001314263"/>
    </source>
</evidence>
<dbReference type="Proteomes" id="UP001314263">
    <property type="component" value="Unassembled WGS sequence"/>
</dbReference>
<comment type="similarity">
    <text evidence="1">Belongs to the peptidase M20 family.</text>
</comment>
<comment type="caution">
    <text evidence="6">The sequence shown here is derived from an EMBL/GenBank/DDBJ whole genome shotgun (WGS) entry which is preliminary data.</text>
</comment>
<dbReference type="InterPro" id="IPR036264">
    <property type="entry name" value="Bact_exopeptidase_dim_dom"/>
</dbReference>
<dbReference type="GO" id="GO:0046872">
    <property type="term" value="F:metal ion binding"/>
    <property type="evidence" value="ECO:0007669"/>
    <property type="project" value="UniProtKB-KW"/>
</dbReference>
<protein>
    <recommendedName>
        <fullName evidence="5">Peptidase M20 dimerisation domain-containing protein</fullName>
    </recommendedName>
</protein>
<dbReference type="AlphaFoldDB" id="A0AAV1I6W5"/>
<dbReference type="FunFam" id="3.30.70.360:FF:000001">
    <property type="entry name" value="N-acetyldiaminopimelate deacetylase"/>
    <property type="match status" value="1"/>
</dbReference>
<keyword evidence="3" id="KW-0479">Metal-binding</keyword>
<feature type="binding site" evidence="3">
    <location>
        <position position="125"/>
    </location>
    <ligand>
        <name>Mn(2+)</name>
        <dbReference type="ChEBI" id="CHEBI:29035"/>
        <label>2</label>
    </ligand>
</feature>
<evidence type="ECO:0000259" key="5">
    <source>
        <dbReference type="Pfam" id="PF07687"/>
    </source>
</evidence>
<evidence type="ECO:0000256" key="2">
    <source>
        <dbReference type="ARBA" id="ARBA00022801"/>
    </source>
</evidence>
<comment type="cofactor">
    <cofactor evidence="3">
        <name>Mn(2+)</name>
        <dbReference type="ChEBI" id="CHEBI:29035"/>
    </cofactor>
    <text evidence="3">The Mn(2+) ion enhances activity.</text>
</comment>
<feature type="binding site" evidence="3">
    <location>
        <position position="161"/>
    </location>
    <ligand>
        <name>Mn(2+)</name>
        <dbReference type="ChEBI" id="CHEBI:29035"/>
        <label>2</label>
    </ligand>
</feature>
<dbReference type="Gene3D" id="3.40.630.10">
    <property type="entry name" value="Zn peptidases"/>
    <property type="match status" value="1"/>
</dbReference>